<reference evidence="3 4" key="1">
    <citation type="submission" date="2020-03" db="EMBL/GenBank/DDBJ databases">
        <title>Hydrogenophaga sp. nov. isolated from cyanobacterial mat.</title>
        <authorList>
            <person name="Thorat V."/>
            <person name="Kirdat K."/>
            <person name="Tiwarekar B."/>
            <person name="Costa E.D."/>
            <person name="Yadav A."/>
        </authorList>
    </citation>
    <scope>NUCLEOTIDE SEQUENCE [LARGE SCALE GENOMIC DNA]</scope>
    <source>
        <strain evidence="3 4">BA0156</strain>
    </source>
</reference>
<feature type="signal peptide" evidence="1">
    <location>
        <begin position="1"/>
        <end position="18"/>
    </location>
</feature>
<evidence type="ECO:0000259" key="2">
    <source>
        <dbReference type="Pfam" id="PF18602"/>
    </source>
</evidence>
<evidence type="ECO:0000256" key="1">
    <source>
        <dbReference type="SAM" id="SignalP"/>
    </source>
</evidence>
<protein>
    <recommendedName>
        <fullName evidence="2">Rap1a immunity protein domain-containing protein</fullName>
    </recommendedName>
</protein>
<evidence type="ECO:0000313" key="3">
    <source>
        <dbReference type="EMBL" id="QIM51598.1"/>
    </source>
</evidence>
<organism evidence="3 4">
    <name type="scientific">Hydrogenophaga crocea</name>
    <dbReference type="NCBI Taxonomy" id="2716225"/>
    <lineage>
        <taxon>Bacteria</taxon>
        <taxon>Pseudomonadati</taxon>
        <taxon>Pseudomonadota</taxon>
        <taxon>Betaproteobacteria</taxon>
        <taxon>Burkholderiales</taxon>
        <taxon>Comamonadaceae</taxon>
        <taxon>Hydrogenophaga</taxon>
    </lineage>
</organism>
<proteinExistence type="predicted"/>
<name>A0A6G8IEV8_9BURK</name>
<evidence type="ECO:0000313" key="4">
    <source>
        <dbReference type="Proteomes" id="UP000503162"/>
    </source>
</evidence>
<dbReference type="Proteomes" id="UP000503162">
    <property type="component" value="Chromosome"/>
</dbReference>
<keyword evidence="1" id="KW-0732">Signal</keyword>
<accession>A0A6G8IEV8</accession>
<dbReference type="InterPro" id="IPR041238">
    <property type="entry name" value="Rap1a"/>
</dbReference>
<gene>
    <name evidence="3" type="ORF">G9Q37_05320</name>
</gene>
<dbReference type="AlphaFoldDB" id="A0A6G8IEV8"/>
<dbReference type="EMBL" id="CP049989">
    <property type="protein sequence ID" value="QIM51598.1"/>
    <property type="molecule type" value="Genomic_DNA"/>
</dbReference>
<sequence length="122" mass="13043">MKRAALLGLIVAAGQSWALTGNQVLELMPADRDGDLLLSTYARGLLDAETLVRVNGISAARAGAQYAPSFCTPKGASVSQAAAIVRKELLSAPENNHQDIAVIARRSLLKAWPCDDSWIKRD</sequence>
<dbReference type="Pfam" id="PF18602">
    <property type="entry name" value="Rap1a"/>
    <property type="match status" value="1"/>
</dbReference>
<feature type="chain" id="PRO_5026308772" description="Rap1a immunity protein domain-containing protein" evidence="1">
    <location>
        <begin position="19"/>
        <end position="122"/>
    </location>
</feature>
<feature type="domain" description="Rap1a immunity protein" evidence="2">
    <location>
        <begin position="29"/>
        <end position="114"/>
    </location>
</feature>
<dbReference type="RefSeq" id="WP_166225591.1">
    <property type="nucleotide sequence ID" value="NZ_CP049989.1"/>
</dbReference>
<dbReference type="KEGG" id="hcz:G9Q37_05320"/>
<keyword evidence="4" id="KW-1185">Reference proteome</keyword>